<evidence type="ECO:0000313" key="6">
    <source>
        <dbReference type="EMBL" id="KXF75452.1"/>
    </source>
</evidence>
<evidence type="ECO:0000256" key="3">
    <source>
        <dbReference type="ARBA" id="ARBA00022833"/>
    </source>
</evidence>
<dbReference type="AlphaFoldDB" id="A0A135HQJ2"/>
<dbReference type="Gene3D" id="3.90.1590.10">
    <property type="entry name" value="glutathione-dependent formaldehyde- activating enzyme (gfa)"/>
    <property type="match status" value="1"/>
</dbReference>
<dbReference type="PANTHER" id="PTHR33337:SF40">
    <property type="entry name" value="CENP-V_GFA DOMAIN-CONTAINING PROTEIN-RELATED"/>
    <property type="match status" value="1"/>
</dbReference>
<dbReference type="Pfam" id="PF04828">
    <property type="entry name" value="GFA"/>
    <property type="match status" value="1"/>
</dbReference>
<evidence type="ECO:0000256" key="4">
    <source>
        <dbReference type="ARBA" id="ARBA00023239"/>
    </source>
</evidence>
<accession>A0A135HQJ2</accession>
<evidence type="ECO:0000259" key="5">
    <source>
        <dbReference type="PROSITE" id="PS51891"/>
    </source>
</evidence>
<evidence type="ECO:0000256" key="1">
    <source>
        <dbReference type="ARBA" id="ARBA00005495"/>
    </source>
</evidence>
<dbReference type="PROSITE" id="PS51891">
    <property type="entry name" value="CENP_V_GFA"/>
    <property type="match status" value="1"/>
</dbReference>
<keyword evidence="2" id="KW-0479">Metal-binding</keyword>
<dbReference type="SUPFAM" id="SSF51316">
    <property type="entry name" value="Mss4-like"/>
    <property type="match status" value="1"/>
</dbReference>
<evidence type="ECO:0000256" key="2">
    <source>
        <dbReference type="ARBA" id="ARBA00022723"/>
    </source>
</evidence>
<name>A0A135HQJ2_9HYPH</name>
<dbReference type="Proteomes" id="UP000070107">
    <property type="component" value="Unassembled WGS sequence"/>
</dbReference>
<comment type="similarity">
    <text evidence="1">Belongs to the Gfa family.</text>
</comment>
<protein>
    <submittedName>
        <fullName evidence="6">Aldehyde-activating protein</fullName>
    </submittedName>
</protein>
<evidence type="ECO:0000313" key="7">
    <source>
        <dbReference type="Proteomes" id="UP000070107"/>
    </source>
</evidence>
<gene>
    <name evidence="6" type="ORF">ATN84_19530</name>
</gene>
<sequence>MTRPYTGGCACGAIRYETSSEPIFENHCQCRDCQKRSGTGHGSYLTFRRADVTIAGDAKNWRVTGDGGNEKIHAFCLTCGTPVYLTTVNRPDLIAVHAGSLDDPGQFNPQVVTYSIRGHAWDAVDASLQKFERMAPG</sequence>
<dbReference type="GO" id="GO:0046872">
    <property type="term" value="F:metal ion binding"/>
    <property type="evidence" value="ECO:0007669"/>
    <property type="project" value="UniProtKB-KW"/>
</dbReference>
<feature type="domain" description="CENP-V/GFA" evidence="5">
    <location>
        <begin position="5"/>
        <end position="122"/>
    </location>
</feature>
<keyword evidence="3" id="KW-0862">Zinc</keyword>
<dbReference type="RefSeq" id="WP_068884656.1">
    <property type="nucleotide sequence ID" value="NZ_LNTU01000038.1"/>
</dbReference>
<dbReference type="STRING" id="1494590.ATN84_19530"/>
<keyword evidence="4" id="KW-0456">Lyase</keyword>
<keyword evidence="7" id="KW-1185">Reference proteome</keyword>
<comment type="caution">
    <text evidence="6">The sequence shown here is derived from an EMBL/GenBank/DDBJ whole genome shotgun (WGS) entry which is preliminary data.</text>
</comment>
<dbReference type="OrthoDB" id="9807246at2"/>
<proteinExistence type="inferred from homology"/>
<dbReference type="PANTHER" id="PTHR33337">
    <property type="entry name" value="GFA DOMAIN-CONTAINING PROTEIN"/>
    <property type="match status" value="1"/>
</dbReference>
<organism evidence="6 7">
    <name type="scientific">Paramesorhizobium deserti</name>
    <dbReference type="NCBI Taxonomy" id="1494590"/>
    <lineage>
        <taxon>Bacteria</taxon>
        <taxon>Pseudomonadati</taxon>
        <taxon>Pseudomonadota</taxon>
        <taxon>Alphaproteobacteria</taxon>
        <taxon>Hyphomicrobiales</taxon>
        <taxon>Phyllobacteriaceae</taxon>
        <taxon>Paramesorhizobium</taxon>
    </lineage>
</organism>
<reference evidence="6 7" key="1">
    <citation type="submission" date="2015-11" db="EMBL/GenBank/DDBJ databases">
        <title>Draft genome sequence of Paramesorhizobium deserti A-3-E, a strain highly resistant to diverse beta-lactam antibiotics.</title>
        <authorList>
            <person name="Lv R."/>
            <person name="Yang X."/>
            <person name="Fang N."/>
            <person name="Guo J."/>
            <person name="Luo X."/>
            <person name="Peng F."/>
            <person name="Yang R."/>
            <person name="Cui Y."/>
            <person name="Fang C."/>
            <person name="Song Y."/>
        </authorList>
    </citation>
    <scope>NUCLEOTIDE SEQUENCE [LARGE SCALE GENOMIC DNA]</scope>
    <source>
        <strain evidence="6 7">A-3-E</strain>
    </source>
</reference>
<dbReference type="EMBL" id="LNTU01000038">
    <property type="protein sequence ID" value="KXF75452.1"/>
    <property type="molecule type" value="Genomic_DNA"/>
</dbReference>
<dbReference type="GO" id="GO:0016846">
    <property type="term" value="F:carbon-sulfur lyase activity"/>
    <property type="evidence" value="ECO:0007669"/>
    <property type="project" value="InterPro"/>
</dbReference>
<dbReference type="InterPro" id="IPR011057">
    <property type="entry name" value="Mss4-like_sf"/>
</dbReference>
<dbReference type="InterPro" id="IPR006913">
    <property type="entry name" value="CENP-V/GFA"/>
</dbReference>